<dbReference type="AlphaFoldDB" id="A0A1H9ELL0"/>
<feature type="domain" description="MaoC-like" evidence="1">
    <location>
        <begin position="188"/>
        <end position="285"/>
    </location>
</feature>
<dbReference type="SUPFAM" id="SSF54637">
    <property type="entry name" value="Thioesterase/thiol ester dehydrase-isomerase"/>
    <property type="match status" value="2"/>
</dbReference>
<evidence type="ECO:0000259" key="1">
    <source>
        <dbReference type="Pfam" id="PF01575"/>
    </source>
</evidence>
<sequence>MARVNPALREPTYEEVAVGEPIGPKRVVADEHYQQRARFALGQHAPQYGGGDGSLVPAPMIGRDLVALFCEVYDPSRTVGLHQKEEIWFHAPVPLGTVMNYTGSYTDKYERRGKGYTVFDCEARNAETGELLVRQISTEIMRIPEGIQLGTGSAPVEPGAERVSGEWPTDRTLAVRASRDLEPGTPVRPLTKLARQDQMTVFSGGADQWYNIHTDIEVALKAGFRDTLAQGMMETCWVAEMLEAFAGPDWHTSGWIKMAYLKPVFRGDEITLRAVIKHKAEQDGKTEFRFEVWAENNRGEMTAAGWASCRIA</sequence>
<gene>
    <name evidence="2" type="ORF">SAMN05216548_103207</name>
</gene>
<dbReference type="InterPro" id="IPR002539">
    <property type="entry name" value="MaoC-like_dom"/>
</dbReference>
<accession>A0A1H9ELL0</accession>
<protein>
    <submittedName>
        <fullName evidence="2">Acyl dehydratase</fullName>
    </submittedName>
</protein>
<dbReference type="Pfam" id="PF01575">
    <property type="entry name" value="MaoC_dehydratas"/>
    <property type="match status" value="1"/>
</dbReference>
<dbReference type="CDD" id="cd03441">
    <property type="entry name" value="R_hydratase_like"/>
    <property type="match status" value="1"/>
</dbReference>
<organism evidence="2 3">
    <name type="scientific">Faunimonas pinastri</name>
    <dbReference type="NCBI Taxonomy" id="1855383"/>
    <lineage>
        <taxon>Bacteria</taxon>
        <taxon>Pseudomonadati</taxon>
        <taxon>Pseudomonadota</taxon>
        <taxon>Alphaproteobacteria</taxon>
        <taxon>Hyphomicrobiales</taxon>
        <taxon>Afifellaceae</taxon>
        <taxon>Faunimonas</taxon>
    </lineage>
</organism>
<proteinExistence type="predicted"/>
<keyword evidence="3" id="KW-1185">Reference proteome</keyword>
<dbReference type="Proteomes" id="UP000199647">
    <property type="component" value="Unassembled WGS sequence"/>
</dbReference>
<name>A0A1H9ELL0_9HYPH</name>
<reference evidence="2 3" key="1">
    <citation type="submission" date="2016-10" db="EMBL/GenBank/DDBJ databases">
        <authorList>
            <person name="de Groot N.N."/>
        </authorList>
    </citation>
    <scope>NUCLEOTIDE SEQUENCE [LARGE SCALE GENOMIC DNA]</scope>
    <source>
        <strain evidence="2 3">A52C2</strain>
    </source>
</reference>
<evidence type="ECO:0000313" key="3">
    <source>
        <dbReference type="Proteomes" id="UP000199647"/>
    </source>
</evidence>
<dbReference type="Gene3D" id="3.10.129.10">
    <property type="entry name" value="Hotdog Thioesterase"/>
    <property type="match status" value="2"/>
</dbReference>
<dbReference type="STRING" id="1855383.SAMN05216548_103207"/>
<dbReference type="InterPro" id="IPR029069">
    <property type="entry name" value="HotDog_dom_sf"/>
</dbReference>
<dbReference type="RefSeq" id="WP_177176741.1">
    <property type="nucleotide sequence ID" value="NZ_FOFG01000003.1"/>
</dbReference>
<dbReference type="EMBL" id="FOFG01000003">
    <property type="protein sequence ID" value="SEQ26529.1"/>
    <property type="molecule type" value="Genomic_DNA"/>
</dbReference>
<evidence type="ECO:0000313" key="2">
    <source>
        <dbReference type="EMBL" id="SEQ26529.1"/>
    </source>
</evidence>